<dbReference type="InterPro" id="IPR050678">
    <property type="entry name" value="DNA_Partitioning_ATPase"/>
</dbReference>
<dbReference type="InterPro" id="IPR027417">
    <property type="entry name" value="P-loop_NTPase"/>
</dbReference>
<dbReference type="OrthoDB" id="9815116at2"/>
<dbReference type="EMBL" id="WBXO01000007">
    <property type="protein sequence ID" value="KAB2952162.1"/>
    <property type="molecule type" value="Genomic_DNA"/>
</dbReference>
<dbReference type="InterPro" id="IPR025669">
    <property type="entry name" value="AAA_dom"/>
</dbReference>
<dbReference type="Proteomes" id="UP000468766">
    <property type="component" value="Unassembled WGS sequence"/>
</dbReference>
<feature type="domain" description="AAA" evidence="1">
    <location>
        <begin position="9"/>
        <end position="213"/>
    </location>
</feature>
<proteinExistence type="predicted"/>
<dbReference type="CDD" id="cd02042">
    <property type="entry name" value="ParAB_family"/>
    <property type="match status" value="1"/>
</dbReference>
<dbReference type="Gene3D" id="3.40.50.300">
    <property type="entry name" value="P-loop containing nucleotide triphosphate hydrolases"/>
    <property type="match status" value="1"/>
</dbReference>
<dbReference type="PANTHER" id="PTHR13696:SF99">
    <property type="entry name" value="COBYRINIC ACID AC-DIAMIDE SYNTHASE"/>
    <property type="match status" value="1"/>
</dbReference>
<organism evidence="2 3">
    <name type="scientific">Heliorestis acidaminivorans</name>
    <dbReference type="NCBI Taxonomy" id="553427"/>
    <lineage>
        <taxon>Bacteria</taxon>
        <taxon>Bacillati</taxon>
        <taxon>Bacillota</taxon>
        <taxon>Clostridia</taxon>
        <taxon>Eubacteriales</taxon>
        <taxon>Heliobacteriaceae</taxon>
        <taxon>Heliorestis</taxon>
    </lineage>
</organism>
<comment type="caution">
    <text evidence="2">The sequence shown here is derived from an EMBL/GenBank/DDBJ whole genome shotgun (WGS) entry which is preliminary data.</text>
</comment>
<dbReference type="SUPFAM" id="SSF52540">
    <property type="entry name" value="P-loop containing nucleoside triphosphate hydrolases"/>
    <property type="match status" value="1"/>
</dbReference>
<sequence>MTSIFPKEAKIISFINMKGGVGKTTLTKDLGYFLATQRNYKILFIDLDPQSNLTQSFFRKFGYHQENLLDIVDIEAEDDSILEVSSYTSGKKTIGSDISIQKLFKPGVISHLKKDDCLLKLNEYISIIPGTLKAIFSERNSNIENHLFNYINQTKLKEDFDFIFIDCPPTYSNYTISALITSDYFITPSKPDAYSVLGIEMLHEVVKRVKEEHQVYFTNKSLKSLGVIFTELAPYSKGYSDQVHEIKTSSKIQELNIHFFENHFVYNSYIPKRAEYFISDSSSSTKNDLIVLTDEFERRFSEIE</sequence>
<name>A0A6I0EZ74_9FIRM</name>
<dbReference type="AlphaFoldDB" id="A0A6I0EZ74"/>
<reference evidence="2 3" key="1">
    <citation type="submission" date="2019-10" db="EMBL/GenBank/DDBJ databases">
        <title>Whole-genome sequence of the extremophile Heliorestis acidaminivorans DSM 24790.</title>
        <authorList>
            <person name="Kyndt J.A."/>
            <person name="Meyer T.E."/>
        </authorList>
    </citation>
    <scope>NUCLEOTIDE SEQUENCE [LARGE SCALE GENOMIC DNA]</scope>
    <source>
        <strain evidence="2 3">DSM 24790</strain>
    </source>
</reference>
<evidence type="ECO:0000313" key="3">
    <source>
        <dbReference type="Proteomes" id="UP000468766"/>
    </source>
</evidence>
<protein>
    <submittedName>
        <fullName evidence="2">AAA family ATPase</fullName>
    </submittedName>
</protein>
<dbReference type="PANTHER" id="PTHR13696">
    <property type="entry name" value="P-LOOP CONTAINING NUCLEOSIDE TRIPHOSPHATE HYDROLASE"/>
    <property type="match status" value="1"/>
</dbReference>
<keyword evidence="3" id="KW-1185">Reference proteome</keyword>
<evidence type="ECO:0000259" key="1">
    <source>
        <dbReference type="Pfam" id="PF13614"/>
    </source>
</evidence>
<gene>
    <name evidence="2" type="ORF">F9B85_10135</name>
</gene>
<evidence type="ECO:0000313" key="2">
    <source>
        <dbReference type="EMBL" id="KAB2952162.1"/>
    </source>
</evidence>
<accession>A0A6I0EZ74</accession>
<dbReference type="Pfam" id="PF13614">
    <property type="entry name" value="AAA_31"/>
    <property type="match status" value="1"/>
</dbReference>
<dbReference type="RefSeq" id="WP_151620533.1">
    <property type="nucleotide sequence ID" value="NZ_WBXO01000007.1"/>
</dbReference>